<gene>
    <name evidence="1" type="ORF">TSAR_013984</name>
</gene>
<organism evidence="1 2">
    <name type="scientific">Trichomalopsis sarcophagae</name>
    <dbReference type="NCBI Taxonomy" id="543379"/>
    <lineage>
        <taxon>Eukaryota</taxon>
        <taxon>Metazoa</taxon>
        <taxon>Ecdysozoa</taxon>
        <taxon>Arthropoda</taxon>
        <taxon>Hexapoda</taxon>
        <taxon>Insecta</taxon>
        <taxon>Pterygota</taxon>
        <taxon>Neoptera</taxon>
        <taxon>Endopterygota</taxon>
        <taxon>Hymenoptera</taxon>
        <taxon>Apocrita</taxon>
        <taxon>Proctotrupomorpha</taxon>
        <taxon>Chalcidoidea</taxon>
        <taxon>Pteromalidae</taxon>
        <taxon>Pteromalinae</taxon>
        <taxon>Trichomalopsis</taxon>
    </lineage>
</organism>
<evidence type="ECO:0000313" key="1">
    <source>
        <dbReference type="EMBL" id="OXU25642.1"/>
    </source>
</evidence>
<name>A0A232F4V4_9HYME</name>
<sequence>MAHAEELVFAFDEKLSRYESPESRQTYIQLVKSPLRSSTEFFLETLETRVVL</sequence>
<accession>A0A232F4V4</accession>
<dbReference type="EMBL" id="NNAY01000978">
    <property type="protein sequence ID" value="OXU25642.1"/>
    <property type="molecule type" value="Genomic_DNA"/>
</dbReference>
<keyword evidence="2" id="KW-1185">Reference proteome</keyword>
<dbReference type="Proteomes" id="UP000215335">
    <property type="component" value="Unassembled WGS sequence"/>
</dbReference>
<proteinExistence type="predicted"/>
<dbReference type="AlphaFoldDB" id="A0A232F4V4"/>
<protein>
    <submittedName>
        <fullName evidence="1">Uncharacterized protein</fullName>
    </submittedName>
</protein>
<comment type="caution">
    <text evidence="1">The sequence shown here is derived from an EMBL/GenBank/DDBJ whole genome shotgun (WGS) entry which is preliminary data.</text>
</comment>
<reference evidence="1 2" key="1">
    <citation type="journal article" date="2017" name="Curr. Biol.">
        <title>The Evolution of Venom by Co-option of Single-Copy Genes.</title>
        <authorList>
            <person name="Martinson E.O."/>
            <person name="Mrinalini"/>
            <person name="Kelkar Y.D."/>
            <person name="Chang C.H."/>
            <person name="Werren J.H."/>
        </authorList>
    </citation>
    <scope>NUCLEOTIDE SEQUENCE [LARGE SCALE GENOMIC DNA]</scope>
    <source>
        <strain evidence="1 2">Alberta</strain>
        <tissue evidence="1">Whole body</tissue>
    </source>
</reference>
<evidence type="ECO:0000313" key="2">
    <source>
        <dbReference type="Proteomes" id="UP000215335"/>
    </source>
</evidence>